<comment type="subcellular location">
    <subcellularLocation>
        <location evidence="1">Cell projection</location>
        <location evidence="1">Cilium</location>
        <location evidence="1">Flagellum</location>
    </subcellularLocation>
    <subcellularLocation>
        <location evidence="2">Cytoplasm</location>
        <location evidence="2">Cytoskeleton</location>
        <location evidence="2">Cilium axoneme</location>
    </subcellularLocation>
</comment>
<keyword evidence="8" id="KW-0966">Cell projection</keyword>
<dbReference type="STRING" id="104452.A0A0L7LJP3"/>
<evidence type="ECO:0000313" key="10">
    <source>
        <dbReference type="Proteomes" id="UP000037510"/>
    </source>
</evidence>
<dbReference type="Gene3D" id="2.20.110.10">
    <property type="entry name" value="Histone H3 K4-specific methyltransferase SET7/9 N-terminal domain"/>
    <property type="match status" value="1"/>
</dbReference>
<reference evidence="9 10" key="1">
    <citation type="journal article" date="2015" name="Genome Biol. Evol.">
        <title>The genome of winter moth (Operophtera brumata) provides a genomic perspective on sexual dimorphism and phenology.</title>
        <authorList>
            <person name="Derks M.F."/>
            <person name="Smit S."/>
            <person name="Salis L."/>
            <person name="Schijlen E."/>
            <person name="Bossers A."/>
            <person name="Mateman C."/>
            <person name="Pijl A.S."/>
            <person name="de Ridder D."/>
            <person name="Groenen M.A."/>
            <person name="Visser M.E."/>
            <person name="Megens H.J."/>
        </authorList>
    </citation>
    <scope>NUCLEOTIDE SEQUENCE [LARGE SCALE GENOMIC DNA]</scope>
    <source>
        <strain evidence="9">WM2013NL</strain>
        <tissue evidence="9">Head and thorax</tissue>
    </source>
</reference>
<evidence type="ECO:0000256" key="5">
    <source>
        <dbReference type="ARBA" id="ARBA00022846"/>
    </source>
</evidence>
<dbReference type="SMART" id="SM00698">
    <property type="entry name" value="MORN"/>
    <property type="match status" value="3"/>
</dbReference>
<organism evidence="9 10">
    <name type="scientific">Operophtera brumata</name>
    <name type="common">Winter moth</name>
    <name type="synonym">Phalaena brumata</name>
    <dbReference type="NCBI Taxonomy" id="104452"/>
    <lineage>
        <taxon>Eukaryota</taxon>
        <taxon>Metazoa</taxon>
        <taxon>Ecdysozoa</taxon>
        <taxon>Arthropoda</taxon>
        <taxon>Hexapoda</taxon>
        <taxon>Insecta</taxon>
        <taxon>Pterygota</taxon>
        <taxon>Neoptera</taxon>
        <taxon>Endopterygota</taxon>
        <taxon>Lepidoptera</taxon>
        <taxon>Glossata</taxon>
        <taxon>Ditrysia</taxon>
        <taxon>Geometroidea</taxon>
        <taxon>Geometridae</taxon>
        <taxon>Larentiinae</taxon>
        <taxon>Operophtera</taxon>
    </lineage>
</organism>
<accession>A0A0L7LJP3</accession>
<evidence type="ECO:0000256" key="2">
    <source>
        <dbReference type="ARBA" id="ARBA00004430"/>
    </source>
</evidence>
<evidence type="ECO:0000256" key="4">
    <source>
        <dbReference type="ARBA" id="ARBA00022737"/>
    </source>
</evidence>
<keyword evidence="6" id="KW-0969">Cilium</keyword>
<dbReference type="AlphaFoldDB" id="A0A0L7LJP3"/>
<evidence type="ECO:0000256" key="6">
    <source>
        <dbReference type="ARBA" id="ARBA00023069"/>
    </source>
</evidence>
<keyword evidence="10" id="KW-1185">Reference proteome</keyword>
<sequence>MNTRRESSLIVPKRYGESDLEGLATARAQSTARLLSESASSFIASRPTGSVQKELISMMFESMLDSIVESWEGSFKDNAINGKGMIQWKDDTWYEGDFAGNLRHGHGLYVDSRKQRSYAGDWHCGTKHGEGVIYYSSFKNSYDGEWIHVRMTCQFTSPVNA</sequence>
<keyword evidence="3" id="KW-0963">Cytoplasm</keyword>
<proteinExistence type="predicted"/>
<evidence type="ECO:0000313" key="9">
    <source>
        <dbReference type="EMBL" id="KOB75778.1"/>
    </source>
</evidence>
<dbReference type="PANTHER" id="PTHR46613">
    <property type="entry name" value="RADIAL SPOKE HEAD 10 HOMOLOG B-RELATED"/>
    <property type="match status" value="1"/>
</dbReference>
<name>A0A0L7LJP3_OPEBR</name>
<dbReference type="Proteomes" id="UP000037510">
    <property type="component" value="Unassembled WGS sequence"/>
</dbReference>
<keyword evidence="4" id="KW-0677">Repeat</keyword>
<protein>
    <submittedName>
        <fullName evidence="9">Uncharacterized protein</fullName>
    </submittedName>
</protein>
<dbReference type="GO" id="GO:0005930">
    <property type="term" value="C:axoneme"/>
    <property type="evidence" value="ECO:0007669"/>
    <property type="project" value="UniProtKB-SubCell"/>
</dbReference>
<dbReference type="InterPro" id="IPR003409">
    <property type="entry name" value="MORN"/>
</dbReference>
<dbReference type="GO" id="GO:0031514">
    <property type="term" value="C:motile cilium"/>
    <property type="evidence" value="ECO:0007669"/>
    <property type="project" value="UniProtKB-SubCell"/>
</dbReference>
<keyword evidence="7" id="KW-0206">Cytoskeleton</keyword>
<gene>
    <name evidence="9" type="ORF">OBRU01_06852</name>
</gene>
<dbReference type="Pfam" id="PF02493">
    <property type="entry name" value="MORN"/>
    <property type="match status" value="3"/>
</dbReference>
<dbReference type="PANTHER" id="PTHR46613:SF1">
    <property type="entry name" value="RADIAL SPOKE HEAD 10 HOMOLOG B-RELATED"/>
    <property type="match status" value="1"/>
</dbReference>
<dbReference type="SUPFAM" id="SSF82185">
    <property type="entry name" value="Histone H3 K4-specific methyltransferase SET7/9 N-terminal domain"/>
    <property type="match status" value="1"/>
</dbReference>
<evidence type="ECO:0000256" key="3">
    <source>
        <dbReference type="ARBA" id="ARBA00022490"/>
    </source>
</evidence>
<evidence type="ECO:0000256" key="7">
    <source>
        <dbReference type="ARBA" id="ARBA00023212"/>
    </source>
</evidence>
<keyword evidence="5" id="KW-0282">Flagellum</keyword>
<comment type="caution">
    <text evidence="9">The sequence shown here is derived from an EMBL/GenBank/DDBJ whole genome shotgun (WGS) entry which is preliminary data.</text>
</comment>
<evidence type="ECO:0000256" key="8">
    <source>
        <dbReference type="ARBA" id="ARBA00023273"/>
    </source>
</evidence>
<evidence type="ECO:0000256" key="1">
    <source>
        <dbReference type="ARBA" id="ARBA00004230"/>
    </source>
</evidence>
<dbReference type="EMBL" id="JTDY01000815">
    <property type="protein sequence ID" value="KOB75778.1"/>
    <property type="molecule type" value="Genomic_DNA"/>
</dbReference>